<keyword evidence="8" id="KW-1185">Reference proteome</keyword>
<accession>A0A0D2NDC9</accession>
<reference evidence="7 8" key="1">
    <citation type="journal article" date="2013" name="BMC Genomics">
        <title>Reconstruction of the lipid metabolism for the microalga Monoraphidium neglectum from its genome sequence reveals characteristics suitable for biofuel production.</title>
        <authorList>
            <person name="Bogen C."/>
            <person name="Al-Dilaimi A."/>
            <person name="Albersmeier A."/>
            <person name="Wichmann J."/>
            <person name="Grundmann M."/>
            <person name="Rupp O."/>
            <person name="Lauersen K.J."/>
            <person name="Blifernez-Klassen O."/>
            <person name="Kalinowski J."/>
            <person name="Goesmann A."/>
            <person name="Mussgnug J.H."/>
            <person name="Kruse O."/>
        </authorList>
    </citation>
    <scope>NUCLEOTIDE SEQUENCE [LARGE SCALE GENOMIC DNA]</scope>
    <source>
        <strain evidence="7 8">SAG 48.87</strain>
    </source>
</reference>
<dbReference type="PANTHER" id="PTHR10884:SF14">
    <property type="entry name" value="NADH DEHYDROGENASE [UBIQUINONE] IRON-SULFUR PROTEIN 3, MITOCHONDRIAL"/>
    <property type="match status" value="1"/>
</dbReference>
<keyword evidence="3" id="KW-1278">Translocase</keyword>
<dbReference type="PANTHER" id="PTHR10884">
    <property type="entry name" value="NADH DEHYDROGENASE UBIQUINONE IRON-SULFUR PROTEIN 3"/>
    <property type="match status" value="1"/>
</dbReference>
<organism evidence="7 8">
    <name type="scientific">Monoraphidium neglectum</name>
    <dbReference type="NCBI Taxonomy" id="145388"/>
    <lineage>
        <taxon>Eukaryota</taxon>
        <taxon>Viridiplantae</taxon>
        <taxon>Chlorophyta</taxon>
        <taxon>core chlorophytes</taxon>
        <taxon>Chlorophyceae</taxon>
        <taxon>CS clade</taxon>
        <taxon>Sphaeropleales</taxon>
        <taxon>Selenastraceae</taxon>
        <taxon>Monoraphidium</taxon>
    </lineage>
</organism>
<keyword evidence="3" id="KW-0520">NAD</keyword>
<name>A0A0D2NDC9_9CHLO</name>
<evidence type="ECO:0000256" key="4">
    <source>
        <dbReference type="SAM" id="MobiDB-lite"/>
    </source>
</evidence>
<feature type="compositionally biased region" description="Low complexity" evidence="4">
    <location>
        <begin position="41"/>
        <end position="62"/>
    </location>
</feature>
<dbReference type="PROSITE" id="PS00542">
    <property type="entry name" value="COMPLEX1_30K"/>
    <property type="match status" value="1"/>
</dbReference>
<sequence length="293" mass="33518">MLSQGWQAASLLLPGLQRATAVCSVLARELSGVSGAGFIGAQSPQQQQAQQHVPQQQQHQQQLTTAPPSALEQRRGFALAIARKLEGRSYNLRNDVVQGHFDGLADYLIKVVPKWIKFGVAGPPQSNDTHNELTVYTTPETLLPLARFLRDHVNTQFKCLIDVTAVDFPERPARFEVVYHLLSPRWNNRIRIKVCVDEVTPVPSICSVYPAANWFERETWDMFGVFFKDHPDMRRILTDYGFTGHPLRKDFPLSGYTEVRYDYAKKRVVSEPLELSQEFRYFDFQSPWDTLPR</sequence>
<evidence type="ECO:0000256" key="5">
    <source>
        <dbReference type="SAM" id="SignalP"/>
    </source>
</evidence>
<evidence type="ECO:0000313" key="7">
    <source>
        <dbReference type="EMBL" id="KIZ03326.1"/>
    </source>
</evidence>
<dbReference type="GO" id="GO:0016651">
    <property type="term" value="F:oxidoreductase activity, acting on NAD(P)H"/>
    <property type="evidence" value="ECO:0007669"/>
    <property type="project" value="InterPro"/>
</dbReference>
<dbReference type="OrthoDB" id="528621at2759"/>
<dbReference type="AlphaFoldDB" id="A0A0D2NDC9"/>
<dbReference type="NCBIfam" id="NF004733">
    <property type="entry name" value="PRK06074.1-5"/>
    <property type="match status" value="1"/>
</dbReference>
<dbReference type="EMBL" id="KK100872">
    <property type="protein sequence ID" value="KIZ03326.1"/>
    <property type="molecule type" value="Genomic_DNA"/>
</dbReference>
<feature type="region of interest" description="Disordered" evidence="4">
    <location>
        <begin position="41"/>
        <end position="70"/>
    </location>
</feature>
<feature type="chain" id="PRO_5002247973" evidence="5">
    <location>
        <begin position="22"/>
        <end position="293"/>
    </location>
</feature>
<evidence type="ECO:0000259" key="6">
    <source>
        <dbReference type="Pfam" id="PF00329"/>
    </source>
</evidence>
<dbReference type="SUPFAM" id="SSF143243">
    <property type="entry name" value="Nqo5-like"/>
    <property type="match status" value="1"/>
</dbReference>
<dbReference type="HAMAP" id="MF_01357">
    <property type="entry name" value="NDH1_NuoC"/>
    <property type="match status" value="1"/>
</dbReference>
<evidence type="ECO:0000313" key="8">
    <source>
        <dbReference type="Proteomes" id="UP000054498"/>
    </source>
</evidence>
<gene>
    <name evidence="7" type="ORF">MNEG_4630</name>
</gene>
<keyword evidence="2 3" id="KW-0813">Transport</keyword>
<dbReference type="KEGG" id="mng:MNEG_4630"/>
<dbReference type="GeneID" id="25737507"/>
<keyword evidence="7" id="KW-0560">Oxidoreductase</keyword>
<keyword evidence="5" id="KW-0732">Signal</keyword>
<dbReference type="RefSeq" id="XP_013902345.1">
    <property type="nucleotide sequence ID" value="XM_014046891.1"/>
</dbReference>
<dbReference type="GO" id="GO:0008137">
    <property type="term" value="F:NADH dehydrogenase (ubiquinone) activity"/>
    <property type="evidence" value="ECO:0007669"/>
    <property type="project" value="InterPro"/>
</dbReference>
<feature type="domain" description="NADH:ubiquinone oxidoreductase 30kDa subunit" evidence="6">
    <location>
        <begin position="135"/>
        <end position="256"/>
    </location>
</feature>
<feature type="signal peptide" evidence="5">
    <location>
        <begin position="1"/>
        <end position="21"/>
    </location>
</feature>
<keyword evidence="7" id="KW-0830">Ubiquinone</keyword>
<dbReference type="InterPro" id="IPR020396">
    <property type="entry name" value="NADH_UbQ_OxRdtase_CS"/>
</dbReference>
<protein>
    <submittedName>
        <fullName evidence="7">NADH dehydrogenase (Ubiquinone) Fe-S protein</fullName>
        <ecNumber evidence="7">1.6.5.3</ecNumber>
    </submittedName>
</protein>
<dbReference type="InterPro" id="IPR010218">
    <property type="entry name" value="NADH_DH_suC"/>
</dbReference>
<evidence type="ECO:0000256" key="3">
    <source>
        <dbReference type="RuleBase" id="RU003456"/>
    </source>
</evidence>
<dbReference type="Pfam" id="PF00329">
    <property type="entry name" value="Complex1_30kDa"/>
    <property type="match status" value="1"/>
</dbReference>
<dbReference type="STRING" id="145388.A0A0D2NDC9"/>
<dbReference type="Proteomes" id="UP000054498">
    <property type="component" value="Unassembled WGS sequence"/>
</dbReference>
<dbReference type="InterPro" id="IPR001268">
    <property type="entry name" value="NADH_UbQ_OxRdtase_30kDa_su"/>
</dbReference>
<evidence type="ECO:0000256" key="2">
    <source>
        <dbReference type="ARBA" id="ARBA00022448"/>
    </source>
</evidence>
<dbReference type="InterPro" id="IPR037232">
    <property type="entry name" value="NADH_quin_OxRdtase_su_C/D-like"/>
</dbReference>
<comment type="similarity">
    <text evidence="1 3">Belongs to the complex I 30 kDa subunit family.</text>
</comment>
<dbReference type="EC" id="1.6.5.3" evidence="7"/>
<evidence type="ECO:0000256" key="1">
    <source>
        <dbReference type="ARBA" id="ARBA00007569"/>
    </source>
</evidence>
<dbReference type="NCBIfam" id="TIGR01961">
    <property type="entry name" value="NuoC_fam"/>
    <property type="match status" value="1"/>
</dbReference>
<dbReference type="Gene3D" id="3.30.460.80">
    <property type="entry name" value="NADH:ubiquinone oxidoreductase, 30kDa subunit"/>
    <property type="match status" value="1"/>
</dbReference>
<dbReference type="FunFam" id="3.30.460.80:FF:000008">
    <property type="entry name" value="NADH:ubiquinone oxidoreductase ND9 subunit"/>
    <property type="match status" value="1"/>
</dbReference>
<proteinExistence type="inferred from homology"/>